<evidence type="ECO:0000259" key="10">
    <source>
        <dbReference type="PROSITE" id="PS51509"/>
    </source>
</evidence>
<dbReference type="InterPro" id="IPR000719">
    <property type="entry name" value="Prot_kinase_dom"/>
</dbReference>
<sequence length="657" mass="75320">MPDTKSSKLESKMDYWVQESVKDVPFDEQYEVIEELSSGPFGTNLKCKPRGQNTFCCVKILAKNKNRKVSLKETSHLLKLKHQNVTRIKEIFEDTDNIYIISELMIGGEVLERTVKMKPFTEREAVQILKQILNGIRYIHDEDLVHGNIKPENLVYEDLNDESSIKLTDIALYPILDNELLKHAIVSNIQYCAPEILRNEVGDPASDMWSLGAFAYLLLCGEEPFKGENNEELYKKVLKGYFNTDLPSYESLSMNAKDFISRLMEVDPKKRLNVYQALKNPWLLGQAARNDNLSNALDSMRVIVNKKKTQSFLNKQALRTKTGKESMAQKYLPKDVWLWLQKTTKYGTSLVDCVKSAVENPSSSVGLYAPDPECYDTFPEIFWPVISDYHKVDVYSLKSVHDFGDPNELPDFEEKYADSIISSRIRVGRTLEGFPMGPKLNRDTREQIKDEMVESFRNLQGELYGDFFELSELSYQERDHLIETHYLFTDADDKYLNSAGGYTDWPLNRGIFINRKRTFVVWINEEDHVRIISIQKGNNIKQVYARLVKGINTIEQTVKFVHHDKFGYLTFCPTNIGTGLRASVHVKLPKLAASGRLRELCESLDLQPRGVHGENSESEGGIFDISNKVRIGKSEFDLVNSMCLGIKTLLDEEFALQ</sequence>
<keyword evidence="13" id="KW-1185">Reference proteome</keyword>
<dbReference type="InterPro" id="IPR000749">
    <property type="entry name" value="ATP-guanido_PTrfase"/>
</dbReference>
<dbReference type="OrthoDB" id="430219at2759"/>
<evidence type="ECO:0000313" key="12">
    <source>
        <dbReference type="EMBL" id="RNA17891.1"/>
    </source>
</evidence>
<dbReference type="InterPro" id="IPR022413">
    <property type="entry name" value="ATP-guanido_PTrfase_N"/>
</dbReference>
<organism evidence="12 13">
    <name type="scientific">Brachionus plicatilis</name>
    <name type="common">Marine rotifer</name>
    <name type="synonym">Brachionus muelleri</name>
    <dbReference type="NCBI Taxonomy" id="10195"/>
    <lineage>
        <taxon>Eukaryota</taxon>
        <taxon>Metazoa</taxon>
        <taxon>Spiralia</taxon>
        <taxon>Gnathifera</taxon>
        <taxon>Rotifera</taxon>
        <taxon>Eurotatoria</taxon>
        <taxon>Monogononta</taxon>
        <taxon>Pseudotrocha</taxon>
        <taxon>Ploima</taxon>
        <taxon>Brachionidae</taxon>
        <taxon>Brachionus</taxon>
    </lineage>
</organism>
<keyword evidence="4 7" id="KW-0418">Kinase</keyword>
<dbReference type="PROSITE" id="PS50011">
    <property type="entry name" value="PROTEIN_KINASE_DOM"/>
    <property type="match status" value="1"/>
</dbReference>
<dbReference type="Proteomes" id="UP000276133">
    <property type="component" value="Unassembled WGS sequence"/>
</dbReference>
<evidence type="ECO:0000256" key="2">
    <source>
        <dbReference type="ARBA" id="ARBA00022679"/>
    </source>
</evidence>
<dbReference type="EMBL" id="REGN01004349">
    <property type="protein sequence ID" value="RNA17891.1"/>
    <property type="molecule type" value="Genomic_DNA"/>
</dbReference>
<dbReference type="GO" id="GO:0046314">
    <property type="term" value="P:phosphocreatine biosynthetic process"/>
    <property type="evidence" value="ECO:0007669"/>
    <property type="project" value="InterPro"/>
</dbReference>
<evidence type="ECO:0000256" key="5">
    <source>
        <dbReference type="ARBA" id="ARBA00022840"/>
    </source>
</evidence>
<comment type="similarity">
    <text evidence="1 6 8">Belongs to the ATP:guanido phosphotransferase family.</text>
</comment>
<evidence type="ECO:0000313" key="13">
    <source>
        <dbReference type="Proteomes" id="UP000276133"/>
    </source>
</evidence>
<keyword evidence="2 7" id="KW-0808">Transferase</keyword>
<dbReference type="InterPro" id="IPR014746">
    <property type="entry name" value="Gln_synth/guanido_kin_cat_dom"/>
</dbReference>
<dbReference type="GO" id="GO:0004111">
    <property type="term" value="F:creatine kinase activity"/>
    <property type="evidence" value="ECO:0007669"/>
    <property type="project" value="InterPro"/>
</dbReference>
<feature type="binding site" evidence="7">
    <location>
        <begin position="581"/>
        <end position="585"/>
    </location>
    <ligand>
        <name>ATP</name>
        <dbReference type="ChEBI" id="CHEBI:30616"/>
    </ligand>
</feature>
<keyword evidence="5 7" id="KW-0067">ATP-binding</keyword>
<dbReference type="SUPFAM" id="SSF48034">
    <property type="entry name" value="Guanido kinase N-terminal domain"/>
    <property type="match status" value="1"/>
</dbReference>
<dbReference type="GO" id="GO:0004672">
    <property type="term" value="F:protein kinase activity"/>
    <property type="evidence" value="ECO:0007669"/>
    <property type="project" value="InterPro"/>
</dbReference>
<keyword evidence="3 7" id="KW-0547">Nucleotide-binding</keyword>
<dbReference type="GO" id="GO:0005524">
    <property type="term" value="F:ATP binding"/>
    <property type="evidence" value="ECO:0007669"/>
    <property type="project" value="UniProtKB-UniRule"/>
</dbReference>
<feature type="domain" description="Phosphagen kinase N-terminal" evidence="10">
    <location>
        <begin position="308"/>
        <end position="391"/>
    </location>
</feature>
<comment type="caution">
    <text evidence="12">The sequence shown here is derived from an EMBL/GenBank/DDBJ whole genome shotgun (WGS) entry which is preliminary data.</text>
</comment>
<accession>A0A3M7R3E3</accession>
<dbReference type="PROSITE" id="PS00112">
    <property type="entry name" value="PHOSPHAGEN_KINASE"/>
    <property type="match status" value="1"/>
</dbReference>
<evidence type="ECO:0000256" key="4">
    <source>
        <dbReference type="ARBA" id="ARBA00022777"/>
    </source>
</evidence>
<dbReference type="FunFam" id="3.30.590.10:FF:000006">
    <property type="entry name" value="Arginine kinase 1"/>
    <property type="match status" value="1"/>
</dbReference>
<dbReference type="PROSITE" id="PS51509">
    <property type="entry name" value="PHOSPHAGEN_KINASE_N"/>
    <property type="match status" value="1"/>
</dbReference>
<evidence type="ECO:0000256" key="3">
    <source>
        <dbReference type="ARBA" id="ARBA00022741"/>
    </source>
</evidence>
<dbReference type="Gene3D" id="1.10.510.10">
    <property type="entry name" value="Transferase(Phosphotransferase) domain 1"/>
    <property type="match status" value="1"/>
</dbReference>
<dbReference type="GO" id="GO:0005615">
    <property type="term" value="C:extracellular space"/>
    <property type="evidence" value="ECO:0007669"/>
    <property type="project" value="TreeGrafter"/>
</dbReference>
<gene>
    <name evidence="12" type="ORF">BpHYR1_013936</name>
</gene>
<evidence type="ECO:0000256" key="8">
    <source>
        <dbReference type="RuleBase" id="RU000505"/>
    </source>
</evidence>
<dbReference type="FunFam" id="1.10.135.10:FF:000003">
    <property type="entry name" value="Three-domain arginine kinase"/>
    <property type="match status" value="1"/>
</dbReference>
<dbReference type="SUPFAM" id="SSF56112">
    <property type="entry name" value="Protein kinase-like (PK-like)"/>
    <property type="match status" value="1"/>
</dbReference>
<dbReference type="SUPFAM" id="SSF55931">
    <property type="entry name" value="Glutamine synthetase/guanido kinase"/>
    <property type="match status" value="1"/>
</dbReference>
<proteinExistence type="inferred from homology"/>
<feature type="binding site" evidence="7">
    <location>
        <position position="530"/>
    </location>
    <ligand>
        <name>ATP</name>
        <dbReference type="ChEBI" id="CHEBI:30616"/>
    </ligand>
</feature>
<evidence type="ECO:0000256" key="1">
    <source>
        <dbReference type="ARBA" id="ARBA00006798"/>
    </source>
</evidence>
<dbReference type="InterPro" id="IPR036802">
    <property type="entry name" value="ATP-guanido_PTrfase_N_sf"/>
</dbReference>
<dbReference type="InterPro" id="IPR022414">
    <property type="entry name" value="ATP-guanido_PTrfase_cat"/>
</dbReference>
<feature type="domain" description="Phosphagen kinase C-terminal" evidence="11">
    <location>
        <begin position="419"/>
        <end position="656"/>
    </location>
</feature>
<feature type="binding site" evidence="7">
    <location>
        <begin position="422"/>
        <end position="426"/>
    </location>
    <ligand>
        <name>ATP</name>
        <dbReference type="ChEBI" id="CHEBI:30616"/>
    </ligand>
</feature>
<reference evidence="12 13" key="1">
    <citation type="journal article" date="2018" name="Sci. Rep.">
        <title>Genomic signatures of local adaptation to the degree of environmental predictability in rotifers.</title>
        <authorList>
            <person name="Franch-Gras L."/>
            <person name="Hahn C."/>
            <person name="Garcia-Roger E.M."/>
            <person name="Carmona M.J."/>
            <person name="Serra M."/>
            <person name="Gomez A."/>
        </authorList>
    </citation>
    <scope>NUCLEOTIDE SEQUENCE [LARGE SCALE GENOMIC DNA]</scope>
    <source>
        <strain evidence="12">HYR1</strain>
    </source>
</reference>
<dbReference type="PROSITE" id="PS51510">
    <property type="entry name" value="PHOSPHAGEN_KINASE_C"/>
    <property type="match status" value="1"/>
</dbReference>
<evidence type="ECO:0000256" key="7">
    <source>
        <dbReference type="PROSITE-ProRule" id="PRU00843"/>
    </source>
</evidence>
<dbReference type="PANTHER" id="PTHR11547">
    <property type="entry name" value="ARGININE OR CREATINE KINASE"/>
    <property type="match status" value="1"/>
</dbReference>
<dbReference type="AlphaFoldDB" id="A0A3M7R3E3"/>
<evidence type="ECO:0000259" key="9">
    <source>
        <dbReference type="PROSITE" id="PS50011"/>
    </source>
</evidence>
<dbReference type="STRING" id="10195.A0A3M7R3E3"/>
<dbReference type="InterPro" id="IPR022415">
    <property type="entry name" value="ATP-guanido_PTrfase_AS"/>
</dbReference>
<feature type="binding site" evidence="7">
    <location>
        <position position="485"/>
    </location>
    <ligand>
        <name>ATP</name>
        <dbReference type="ChEBI" id="CHEBI:30616"/>
    </ligand>
</feature>
<dbReference type="Gene3D" id="1.10.135.10">
    <property type="entry name" value="ATP:guanido phosphotransferase, N-terminal domain"/>
    <property type="match status" value="1"/>
</dbReference>
<dbReference type="GO" id="GO:0004054">
    <property type="term" value="F:arginine kinase activity"/>
    <property type="evidence" value="ECO:0007669"/>
    <property type="project" value="UniProtKB-ARBA"/>
</dbReference>
<dbReference type="Gene3D" id="3.30.200.20">
    <property type="entry name" value="Phosphorylase Kinase, domain 1"/>
    <property type="match status" value="1"/>
</dbReference>
<evidence type="ECO:0000259" key="11">
    <source>
        <dbReference type="PROSITE" id="PS51510"/>
    </source>
</evidence>
<dbReference type="PANTHER" id="PTHR11547:SF38">
    <property type="entry name" value="ARGININE KINASE 1-RELATED"/>
    <property type="match status" value="1"/>
</dbReference>
<dbReference type="Pfam" id="PF00069">
    <property type="entry name" value="Pkinase"/>
    <property type="match status" value="1"/>
</dbReference>
<dbReference type="Pfam" id="PF00217">
    <property type="entry name" value="ATP-gua_Ptrans"/>
    <property type="match status" value="1"/>
</dbReference>
<evidence type="ECO:0000256" key="6">
    <source>
        <dbReference type="PROSITE-ProRule" id="PRU00842"/>
    </source>
</evidence>
<dbReference type="Pfam" id="PF02807">
    <property type="entry name" value="ATP-gua_PtransN"/>
    <property type="match status" value="1"/>
</dbReference>
<protein>
    <submittedName>
        <fullName evidence="12">Arginine kinase</fullName>
    </submittedName>
</protein>
<dbReference type="InterPro" id="IPR011009">
    <property type="entry name" value="Kinase-like_dom_sf"/>
</dbReference>
<feature type="binding site" evidence="7">
    <location>
        <begin position="609"/>
        <end position="614"/>
    </location>
    <ligand>
        <name>ATP</name>
        <dbReference type="ChEBI" id="CHEBI:30616"/>
    </ligand>
</feature>
<feature type="domain" description="Protein kinase" evidence="9">
    <location>
        <begin position="30"/>
        <end position="283"/>
    </location>
</feature>
<dbReference type="Gene3D" id="3.30.590.10">
    <property type="entry name" value="Glutamine synthetase/guanido kinase, catalytic domain"/>
    <property type="match status" value="1"/>
</dbReference>
<name>A0A3M7R3E3_BRAPC</name>